<name>A0A9D5R9J1_9FIRM</name>
<evidence type="ECO:0000256" key="4">
    <source>
        <dbReference type="ARBA" id="ARBA00022989"/>
    </source>
</evidence>
<dbReference type="InterPro" id="IPR001123">
    <property type="entry name" value="LeuE-type"/>
</dbReference>
<protein>
    <submittedName>
        <fullName evidence="7">LysE family transporter</fullName>
    </submittedName>
</protein>
<dbReference type="GO" id="GO:0005886">
    <property type="term" value="C:plasma membrane"/>
    <property type="evidence" value="ECO:0007669"/>
    <property type="project" value="UniProtKB-SubCell"/>
</dbReference>
<gene>
    <name evidence="7" type="ORF">INF28_11820</name>
</gene>
<evidence type="ECO:0000256" key="5">
    <source>
        <dbReference type="ARBA" id="ARBA00023136"/>
    </source>
</evidence>
<keyword evidence="4 6" id="KW-1133">Transmembrane helix</keyword>
<sequence length="204" mass="22229">MMMFIKGIMMGLVFGVPIGAVGALTIRRTITYGARAGFISGIGCSAADLCYSSISIFGVTLISDFILQYQNFISLIGGAFVVIMGISFMIKKQIVAHETSAGVKLLSFFTSSFMIAITNPSTILTFMMAFTIFNVRQISSAGEGMAITFGILTGTCIWWTTISIIIGRLRRRFTDTKLLAVNYILGILVLLFGLAILIKSFYLF</sequence>
<dbReference type="AlphaFoldDB" id="A0A9D5R9J1"/>
<feature type="transmembrane region" description="Helical" evidence="6">
    <location>
        <begin position="111"/>
        <end position="133"/>
    </location>
</feature>
<dbReference type="EMBL" id="JADCKB010000036">
    <property type="protein sequence ID" value="MBE5041140.1"/>
    <property type="molecule type" value="Genomic_DNA"/>
</dbReference>
<keyword evidence="3 6" id="KW-0812">Transmembrane</keyword>
<keyword evidence="8" id="KW-1185">Reference proteome</keyword>
<feature type="transmembrane region" description="Helical" evidence="6">
    <location>
        <begin position="178"/>
        <end position="198"/>
    </location>
</feature>
<reference evidence="7" key="1">
    <citation type="submission" date="2020-10" db="EMBL/GenBank/DDBJ databases">
        <title>ChiBAC.</title>
        <authorList>
            <person name="Zenner C."/>
            <person name="Hitch T.C.A."/>
            <person name="Clavel T."/>
        </authorList>
    </citation>
    <scope>NUCLEOTIDE SEQUENCE</scope>
    <source>
        <strain evidence="7">DSM 107454</strain>
    </source>
</reference>
<keyword evidence="5 6" id="KW-0472">Membrane</keyword>
<evidence type="ECO:0000256" key="3">
    <source>
        <dbReference type="ARBA" id="ARBA00022692"/>
    </source>
</evidence>
<dbReference type="Proteomes" id="UP000806542">
    <property type="component" value="Unassembled WGS sequence"/>
</dbReference>
<dbReference type="PANTHER" id="PTHR30086:SF20">
    <property type="entry name" value="ARGININE EXPORTER PROTEIN ARGO-RELATED"/>
    <property type="match status" value="1"/>
</dbReference>
<evidence type="ECO:0000256" key="6">
    <source>
        <dbReference type="SAM" id="Phobius"/>
    </source>
</evidence>
<evidence type="ECO:0000256" key="2">
    <source>
        <dbReference type="ARBA" id="ARBA00022475"/>
    </source>
</evidence>
<evidence type="ECO:0000313" key="8">
    <source>
        <dbReference type="Proteomes" id="UP000806542"/>
    </source>
</evidence>
<evidence type="ECO:0000313" key="7">
    <source>
        <dbReference type="EMBL" id="MBE5041140.1"/>
    </source>
</evidence>
<feature type="transmembrane region" description="Helical" evidence="6">
    <location>
        <begin position="38"/>
        <end position="63"/>
    </location>
</feature>
<dbReference type="GO" id="GO:0015171">
    <property type="term" value="F:amino acid transmembrane transporter activity"/>
    <property type="evidence" value="ECO:0007669"/>
    <property type="project" value="TreeGrafter"/>
</dbReference>
<feature type="transmembrane region" description="Helical" evidence="6">
    <location>
        <begin position="69"/>
        <end position="90"/>
    </location>
</feature>
<keyword evidence="2" id="KW-1003">Cell membrane</keyword>
<dbReference type="Pfam" id="PF01810">
    <property type="entry name" value="LysE"/>
    <property type="match status" value="1"/>
</dbReference>
<feature type="transmembrane region" description="Helical" evidence="6">
    <location>
        <begin position="145"/>
        <end position="166"/>
    </location>
</feature>
<comment type="subcellular location">
    <subcellularLocation>
        <location evidence="1">Cell membrane</location>
        <topology evidence="1">Multi-pass membrane protein</topology>
    </subcellularLocation>
</comment>
<accession>A0A9D5R9J1</accession>
<feature type="transmembrane region" description="Helical" evidence="6">
    <location>
        <begin position="6"/>
        <end position="26"/>
    </location>
</feature>
<dbReference type="PANTHER" id="PTHR30086">
    <property type="entry name" value="ARGININE EXPORTER PROTEIN ARGO"/>
    <property type="match status" value="1"/>
</dbReference>
<evidence type="ECO:0000256" key="1">
    <source>
        <dbReference type="ARBA" id="ARBA00004651"/>
    </source>
</evidence>
<comment type="caution">
    <text evidence="7">The sequence shown here is derived from an EMBL/GenBank/DDBJ whole genome shotgun (WGS) entry which is preliminary data.</text>
</comment>
<proteinExistence type="predicted"/>
<organism evidence="7 8">
    <name type="scientific">Ructibacterium gallinarum</name>
    <dbReference type="NCBI Taxonomy" id="2779355"/>
    <lineage>
        <taxon>Bacteria</taxon>
        <taxon>Bacillati</taxon>
        <taxon>Bacillota</taxon>
        <taxon>Clostridia</taxon>
        <taxon>Eubacteriales</taxon>
        <taxon>Oscillospiraceae</taxon>
        <taxon>Ructibacterium</taxon>
    </lineage>
</organism>